<evidence type="ECO:0008006" key="4">
    <source>
        <dbReference type="Google" id="ProtNLM"/>
    </source>
</evidence>
<reference evidence="3" key="1">
    <citation type="journal article" date="2017" name="Proc. Natl. Acad. Sci. U.S.A.">
        <title>Simulation of Deepwater Horizon oil plume reveals substrate specialization within a complex community of hydrocarbon-degraders.</title>
        <authorList>
            <person name="Hu P."/>
            <person name="Dubinsky E.A."/>
            <person name="Probst A.J."/>
            <person name="Wang J."/>
            <person name="Sieber C.M.K."/>
            <person name="Tom L.M."/>
            <person name="Gardinali P."/>
            <person name="Banfield J.F."/>
            <person name="Atlas R.M."/>
            <person name="Andersen G.L."/>
        </authorList>
    </citation>
    <scope>NUCLEOTIDE SEQUENCE [LARGE SCALE GENOMIC DNA]</scope>
</reference>
<protein>
    <recommendedName>
        <fullName evidence="4">Secreted protein</fullName>
    </recommendedName>
</protein>
<feature type="signal peptide" evidence="1">
    <location>
        <begin position="1"/>
        <end position="22"/>
    </location>
</feature>
<dbReference type="EMBL" id="MAAO01000006">
    <property type="protein sequence ID" value="OUR96215.1"/>
    <property type="molecule type" value="Genomic_DNA"/>
</dbReference>
<comment type="caution">
    <text evidence="2">The sequence shown here is derived from an EMBL/GenBank/DDBJ whole genome shotgun (WGS) entry which is preliminary data.</text>
</comment>
<accession>A0A1Y5F663</accession>
<organism evidence="2 3">
    <name type="scientific">Halobacteriovorax marinus</name>
    <dbReference type="NCBI Taxonomy" id="97084"/>
    <lineage>
        <taxon>Bacteria</taxon>
        <taxon>Pseudomonadati</taxon>
        <taxon>Bdellovibrionota</taxon>
        <taxon>Bacteriovoracia</taxon>
        <taxon>Bacteriovoracales</taxon>
        <taxon>Halobacteriovoraceae</taxon>
        <taxon>Halobacteriovorax</taxon>
    </lineage>
</organism>
<evidence type="ECO:0000313" key="2">
    <source>
        <dbReference type="EMBL" id="OUR96215.1"/>
    </source>
</evidence>
<dbReference type="Proteomes" id="UP000196531">
    <property type="component" value="Unassembled WGS sequence"/>
</dbReference>
<sequence length="89" mass="9605">MKLLKLLSIVALMASSTMATQASERSVTHLNQVRNSLWVFGVDNGLTTEVELVGQGIEGLHGVMENSGAEQSLLEVPEELGMAMNKFES</sequence>
<name>A0A1Y5F663_9BACT</name>
<proteinExistence type="predicted"/>
<feature type="chain" id="PRO_5013300278" description="Secreted protein" evidence="1">
    <location>
        <begin position="23"/>
        <end position="89"/>
    </location>
</feature>
<keyword evidence="1" id="KW-0732">Signal</keyword>
<gene>
    <name evidence="2" type="ORF">A9Q84_07605</name>
</gene>
<evidence type="ECO:0000256" key="1">
    <source>
        <dbReference type="SAM" id="SignalP"/>
    </source>
</evidence>
<evidence type="ECO:0000313" key="3">
    <source>
        <dbReference type="Proteomes" id="UP000196531"/>
    </source>
</evidence>
<dbReference type="AlphaFoldDB" id="A0A1Y5F663"/>